<dbReference type="Pfam" id="PF10172">
    <property type="entry name" value="DDA1"/>
    <property type="match status" value="1"/>
</dbReference>
<comment type="similarity">
    <text evidence="1">Belongs to the DDA1 family.</text>
</comment>
<dbReference type="InterPro" id="IPR033575">
    <property type="entry name" value="DDA1-like"/>
</dbReference>
<feature type="compositionally biased region" description="Polar residues" evidence="4">
    <location>
        <begin position="98"/>
        <end position="107"/>
    </location>
</feature>
<feature type="domain" description="DET1- and DDB1-associated protein 1" evidence="5">
    <location>
        <begin position="5"/>
        <end position="67"/>
    </location>
</feature>
<name>A0A0K8R533_IXORI</name>
<dbReference type="PANTHER" id="PTHR31879">
    <property type="entry name" value="DET1- AND DDB1-ASSOCIATED PROTEIN 1"/>
    <property type="match status" value="1"/>
</dbReference>
<dbReference type="GO" id="GO:0016874">
    <property type="term" value="F:ligase activity"/>
    <property type="evidence" value="ECO:0007669"/>
    <property type="project" value="UniProtKB-KW"/>
</dbReference>
<evidence type="ECO:0000256" key="2">
    <source>
        <dbReference type="ARBA" id="ARBA00018256"/>
    </source>
</evidence>
<evidence type="ECO:0000256" key="3">
    <source>
        <dbReference type="ARBA" id="ARBA00045586"/>
    </source>
</evidence>
<sequence length="107" mass="12133">MSAAEFLKGLPSYNENNFTRFQADASCKTTVRRPSVYLPTKDHPSDQVITTEKTNILLRYLHQQWDKKQSSSKKRDANRSGLSQDEDATTPRKRARADTSNTDADSP</sequence>
<feature type="region of interest" description="Disordered" evidence="4">
    <location>
        <begin position="63"/>
        <end position="107"/>
    </location>
</feature>
<dbReference type="GO" id="GO:0032436">
    <property type="term" value="P:positive regulation of proteasomal ubiquitin-dependent protein catabolic process"/>
    <property type="evidence" value="ECO:0007669"/>
    <property type="project" value="TreeGrafter"/>
</dbReference>
<evidence type="ECO:0000313" key="6">
    <source>
        <dbReference type="EMBL" id="JAA66141.1"/>
    </source>
</evidence>
<feature type="compositionally biased region" description="Basic and acidic residues" evidence="4">
    <location>
        <begin position="64"/>
        <end position="78"/>
    </location>
</feature>
<dbReference type="AlphaFoldDB" id="A0A0K8R533"/>
<dbReference type="EMBL" id="GADI01007667">
    <property type="protein sequence ID" value="JAA66141.1"/>
    <property type="molecule type" value="mRNA"/>
</dbReference>
<dbReference type="GO" id="GO:0080008">
    <property type="term" value="C:Cul4-RING E3 ubiquitin ligase complex"/>
    <property type="evidence" value="ECO:0007669"/>
    <property type="project" value="TreeGrafter"/>
</dbReference>
<reference evidence="6" key="1">
    <citation type="submission" date="2012-12" db="EMBL/GenBank/DDBJ databases">
        <title>Identification and characterization of a phenylalanine ammonia-lyase gene family in Isatis indigotica Fort.</title>
        <authorList>
            <person name="Liu Q."/>
            <person name="Chen J."/>
            <person name="Zhou X."/>
            <person name="Di P."/>
            <person name="Xiao Y."/>
            <person name="Xuan H."/>
            <person name="Zhang L."/>
            <person name="Chen W."/>
        </authorList>
    </citation>
    <scope>NUCLEOTIDE SEQUENCE</scope>
    <source>
        <tissue evidence="6">Salivary gland</tissue>
    </source>
</reference>
<comment type="function">
    <text evidence="3">Functions as a component of numerous distinct DCX (DDB1-CUL4-X-box) E3 ubiquitin-protein ligase complexes which mediate the ubiquitination and subsequent proteasomal degradation of target proteins. In the DCX complexes, acts as a scaffolding subunit required to stabilize the complex.</text>
</comment>
<protein>
    <recommendedName>
        <fullName evidence="2">DET1- and DDB1-associated protein 1</fullName>
    </recommendedName>
</protein>
<organism evidence="6">
    <name type="scientific">Ixodes ricinus</name>
    <name type="common">Common tick</name>
    <name type="synonym">Acarus ricinus</name>
    <dbReference type="NCBI Taxonomy" id="34613"/>
    <lineage>
        <taxon>Eukaryota</taxon>
        <taxon>Metazoa</taxon>
        <taxon>Ecdysozoa</taxon>
        <taxon>Arthropoda</taxon>
        <taxon>Chelicerata</taxon>
        <taxon>Arachnida</taxon>
        <taxon>Acari</taxon>
        <taxon>Parasitiformes</taxon>
        <taxon>Ixodida</taxon>
        <taxon>Ixodoidea</taxon>
        <taxon>Ixodidae</taxon>
        <taxon>Ixodinae</taxon>
        <taxon>Ixodes</taxon>
    </lineage>
</organism>
<evidence type="ECO:0000256" key="1">
    <source>
        <dbReference type="ARBA" id="ARBA00008042"/>
    </source>
</evidence>
<keyword evidence="6" id="KW-0436">Ligase</keyword>
<dbReference type="InterPro" id="IPR018276">
    <property type="entry name" value="DDA1_dom"/>
</dbReference>
<dbReference type="PANTHER" id="PTHR31879:SF2">
    <property type="entry name" value="DET1- AND DDB1-ASSOCIATED PROTEIN 1"/>
    <property type="match status" value="1"/>
</dbReference>
<proteinExistence type="evidence at transcript level"/>
<evidence type="ECO:0000256" key="4">
    <source>
        <dbReference type="SAM" id="MobiDB-lite"/>
    </source>
</evidence>
<evidence type="ECO:0000259" key="5">
    <source>
        <dbReference type="Pfam" id="PF10172"/>
    </source>
</evidence>
<accession>A0A0K8R533</accession>